<evidence type="ECO:0000313" key="3">
    <source>
        <dbReference type="EMBL" id="EMY04865.1"/>
    </source>
</evidence>
<keyword evidence="2" id="KW-1133">Transmembrane helix</keyword>
<feature type="coiled-coil region" evidence="1">
    <location>
        <begin position="192"/>
        <end position="247"/>
    </location>
</feature>
<evidence type="ECO:0000256" key="1">
    <source>
        <dbReference type="SAM" id="Coils"/>
    </source>
</evidence>
<evidence type="ECO:0000256" key="2">
    <source>
        <dbReference type="SAM" id="Phobius"/>
    </source>
</evidence>
<gene>
    <name evidence="3" type="ORF">LEP1GSC029_1842</name>
</gene>
<dbReference type="AlphaFoldDB" id="A0A829D7C7"/>
<dbReference type="Proteomes" id="UP000012329">
    <property type="component" value="Unassembled WGS sequence"/>
</dbReference>
<organism evidence="3 4">
    <name type="scientific">Leptospira interrogans str. 2002000626</name>
    <dbReference type="NCBI Taxonomy" id="996803"/>
    <lineage>
        <taxon>Bacteria</taxon>
        <taxon>Pseudomonadati</taxon>
        <taxon>Spirochaetota</taxon>
        <taxon>Spirochaetia</taxon>
        <taxon>Leptospirales</taxon>
        <taxon>Leptospiraceae</taxon>
        <taxon>Leptospira</taxon>
    </lineage>
</organism>
<proteinExistence type="predicted"/>
<evidence type="ECO:0000313" key="4">
    <source>
        <dbReference type="Proteomes" id="UP000012329"/>
    </source>
</evidence>
<accession>A0A829D7C7</accession>
<keyword evidence="1" id="KW-0175">Coiled coil</keyword>
<keyword evidence="2" id="KW-0472">Membrane</keyword>
<name>A0A829D7C7_LEPIR</name>
<reference evidence="3 4" key="1">
    <citation type="submission" date="2013-02" db="EMBL/GenBank/DDBJ databases">
        <authorList>
            <person name="Harkins D.M."/>
            <person name="Durkin A.S."/>
            <person name="Brinkac L.M."/>
            <person name="Haft D.H."/>
            <person name="Selengut J.D."/>
            <person name="Sanka R."/>
            <person name="DePew J."/>
            <person name="Purushe J."/>
            <person name="Whelen A.C."/>
            <person name="Vinetz J.M."/>
            <person name="Sutton G.G."/>
            <person name="Nierman W.C."/>
            <person name="Fouts D.E."/>
        </authorList>
    </citation>
    <scope>NUCLEOTIDE SEQUENCE [LARGE SCALE GENOMIC DNA]</scope>
    <source>
        <strain evidence="3 4">2002000626</strain>
    </source>
</reference>
<feature type="transmembrane region" description="Helical" evidence="2">
    <location>
        <begin position="42"/>
        <end position="60"/>
    </location>
</feature>
<sequence length="426" mass="49512">MTTDQIESKESQTSSFLRKIRNQLKWIGHFRNLFYLGIRAKLAIFTGTLIAFTVMILTAIDVHQQTEILTQSYEKEASISRHYISGLVLELENLSNSLIRVESFREKVKRQSQALRKYRTKIVTQETKELNLFGFKTKLFGVLGKERKSSIKETYYSVYLSKADIDELEKNTKILLKDPNSLAISDETYSKLKNIAHQVVVLEADLNEQKQKLEELRVSEKTSEKEKQNLEQEMDHLKKGIEKTRNQLDQSILELSLPKQHKKIEELGLNMSQYRIQTFPVVFNQSRENLIPSFDTKIFKPEASINSNIFLNDIDISLKDSISKIISLDFSQDTNKNSYTIGKMELQVLYSPIFKNQNSTQRADRLKKELPDFAKRYLQQDANIALKVRELVIPLKKRVQELKEKNLQFLLLEIKLSTISTLVILN</sequence>
<comment type="caution">
    <text evidence="3">The sequence shown here is derived from an EMBL/GenBank/DDBJ whole genome shotgun (WGS) entry which is preliminary data.</text>
</comment>
<keyword evidence="2" id="KW-0812">Transmembrane</keyword>
<protein>
    <submittedName>
        <fullName evidence="3">Uncharacterized protein</fullName>
    </submittedName>
</protein>
<dbReference type="EMBL" id="AFJL02000109">
    <property type="protein sequence ID" value="EMY04865.1"/>
    <property type="molecule type" value="Genomic_DNA"/>
</dbReference>